<name>A0A0F9QLS5_9ZZZZ</name>
<accession>A0A0F9QLS5</accession>
<comment type="caution">
    <text evidence="2">The sequence shown here is derived from an EMBL/GenBank/DDBJ whole genome shotgun (WGS) entry which is preliminary data.</text>
</comment>
<protein>
    <submittedName>
        <fullName evidence="2">Uncharacterized protein</fullName>
    </submittedName>
</protein>
<dbReference type="EMBL" id="LAZR01001410">
    <property type="protein sequence ID" value="KKN45115.1"/>
    <property type="molecule type" value="Genomic_DNA"/>
</dbReference>
<dbReference type="AlphaFoldDB" id="A0A0F9QLS5"/>
<evidence type="ECO:0000256" key="1">
    <source>
        <dbReference type="SAM" id="MobiDB-lite"/>
    </source>
</evidence>
<gene>
    <name evidence="2" type="ORF">LCGC14_0686170</name>
</gene>
<reference evidence="2" key="1">
    <citation type="journal article" date="2015" name="Nature">
        <title>Complex archaea that bridge the gap between prokaryotes and eukaryotes.</title>
        <authorList>
            <person name="Spang A."/>
            <person name="Saw J.H."/>
            <person name="Jorgensen S.L."/>
            <person name="Zaremba-Niedzwiedzka K."/>
            <person name="Martijn J."/>
            <person name="Lind A.E."/>
            <person name="van Eijk R."/>
            <person name="Schleper C."/>
            <person name="Guy L."/>
            <person name="Ettema T.J."/>
        </authorList>
    </citation>
    <scope>NUCLEOTIDE SEQUENCE</scope>
</reference>
<evidence type="ECO:0000313" key="2">
    <source>
        <dbReference type="EMBL" id="KKN45115.1"/>
    </source>
</evidence>
<organism evidence="2">
    <name type="scientific">marine sediment metagenome</name>
    <dbReference type="NCBI Taxonomy" id="412755"/>
    <lineage>
        <taxon>unclassified sequences</taxon>
        <taxon>metagenomes</taxon>
        <taxon>ecological metagenomes</taxon>
    </lineage>
</organism>
<feature type="region of interest" description="Disordered" evidence="1">
    <location>
        <begin position="199"/>
        <end position="218"/>
    </location>
</feature>
<sequence>MSPRTLNTAVDAERLEFTYLYEINHSGGTIFITNASRDIVALGETWTAVGGALLQGPVSDMSDRKAQGVELSLWGVSQTIIALIQLNQFRGRTILIYLVGGDPDTGAFTTPDLIFRGRQNSDYKITEERDHDSTTSGGSVVVKTRISSDLSQINTKMSCRCSVPSHQAYLSRAGLDPDDDFFERTLSIMNTAIYWGTENPDLPEPTPQNIWANRGGDN</sequence>
<proteinExistence type="predicted"/>